<dbReference type="PANTHER" id="PTHR43280:SF32">
    <property type="entry name" value="TRANSCRIPTIONAL REGULATORY PROTEIN"/>
    <property type="match status" value="1"/>
</dbReference>
<dbReference type="SUPFAM" id="SSF46689">
    <property type="entry name" value="Homeodomain-like"/>
    <property type="match status" value="1"/>
</dbReference>
<comment type="caution">
    <text evidence="5">The sequence shown here is derived from an EMBL/GenBank/DDBJ whole genome shotgun (WGS) entry which is preliminary data.</text>
</comment>
<name>A0A3S3R7U1_9SPHI</name>
<feature type="domain" description="HTH araC/xylS-type" evidence="4">
    <location>
        <begin position="184"/>
        <end position="282"/>
    </location>
</feature>
<dbReference type="Gene3D" id="1.10.10.60">
    <property type="entry name" value="Homeodomain-like"/>
    <property type="match status" value="1"/>
</dbReference>
<sequence>MPKSKSTIPLKTMSDEFERGMYVAKLSMDELASYEPAMHAHRDDYHCFFIQETGTTSMEIDFQKYSITGPAIAYIHPNQVHRMLAAQDINVNVLIISNESLHVEWLNLLQEIAPLAPLKLTSQELILFKETVTLCLKFWESKPEQLFKSILRDSCNALVGLMITQYLGQAKPKAKLNRAEIITSNFRTLLEQEFIQSKSPAAYAEKLNISAVYLNECLKKATGYPVSYHIQQRIILEAKRLLYHSNRSVKEIAAELGYDDYPYFSRLFSKVVGMSALSFRNKNLD</sequence>
<dbReference type="GO" id="GO:0003700">
    <property type="term" value="F:DNA-binding transcription factor activity"/>
    <property type="evidence" value="ECO:0007669"/>
    <property type="project" value="InterPro"/>
</dbReference>
<dbReference type="InterPro" id="IPR009057">
    <property type="entry name" value="Homeodomain-like_sf"/>
</dbReference>
<evidence type="ECO:0000256" key="1">
    <source>
        <dbReference type="ARBA" id="ARBA00023015"/>
    </source>
</evidence>
<accession>A0A3S3R7U1</accession>
<evidence type="ECO:0000256" key="2">
    <source>
        <dbReference type="ARBA" id="ARBA00023125"/>
    </source>
</evidence>
<dbReference type="PROSITE" id="PS01124">
    <property type="entry name" value="HTH_ARAC_FAMILY_2"/>
    <property type="match status" value="1"/>
</dbReference>
<dbReference type="GO" id="GO:0043565">
    <property type="term" value="F:sequence-specific DNA binding"/>
    <property type="evidence" value="ECO:0007669"/>
    <property type="project" value="InterPro"/>
</dbReference>
<evidence type="ECO:0000256" key="3">
    <source>
        <dbReference type="ARBA" id="ARBA00023163"/>
    </source>
</evidence>
<dbReference type="OrthoDB" id="2585681at2"/>
<dbReference type="Pfam" id="PF12833">
    <property type="entry name" value="HTH_18"/>
    <property type="match status" value="1"/>
</dbReference>
<keyword evidence="6" id="KW-1185">Reference proteome</keyword>
<evidence type="ECO:0000259" key="4">
    <source>
        <dbReference type="PROSITE" id="PS01124"/>
    </source>
</evidence>
<dbReference type="RefSeq" id="WP_113645400.1">
    <property type="nucleotide sequence ID" value="NZ_QMHN01000001.1"/>
</dbReference>
<protein>
    <submittedName>
        <fullName evidence="5">AraC family transcriptional regulator</fullName>
    </submittedName>
</protein>
<dbReference type="Proteomes" id="UP000284120">
    <property type="component" value="Unassembled WGS sequence"/>
</dbReference>
<evidence type="ECO:0000313" key="6">
    <source>
        <dbReference type="Proteomes" id="UP000284120"/>
    </source>
</evidence>
<dbReference type="PANTHER" id="PTHR43280">
    <property type="entry name" value="ARAC-FAMILY TRANSCRIPTIONAL REGULATOR"/>
    <property type="match status" value="1"/>
</dbReference>
<keyword evidence="1" id="KW-0805">Transcription regulation</keyword>
<keyword evidence="3" id="KW-0804">Transcription</keyword>
<gene>
    <name evidence="5" type="ORF">DPV69_00820</name>
</gene>
<reference evidence="5 6" key="1">
    <citation type="submission" date="2018-06" db="EMBL/GenBank/DDBJ databases">
        <title>Pedobacter endophyticus sp. nov., an endophytic bacterium isolated from a leaf of Triticum aestivum.</title>
        <authorList>
            <person name="Zhang L."/>
        </authorList>
    </citation>
    <scope>NUCLEOTIDE SEQUENCE [LARGE SCALE GENOMIC DNA]</scope>
    <source>
        <strain evidence="5 6">CM134L-2</strain>
    </source>
</reference>
<dbReference type="AlphaFoldDB" id="A0A3S3R7U1"/>
<proteinExistence type="predicted"/>
<evidence type="ECO:0000313" key="5">
    <source>
        <dbReference type="EMBL" id="RWU09920.1"/>
    </source>
</evidence>
<dbReference type="InterPro" id="IPR018060">
    <property type="entry name" value="HTH_AraC"/>
</dbReference>
<dbReference type="EMBL" id="SAYW01000001">
    <property type="protein sequence ID" value="RWU09920.1"/>
    <property type="molecule type" value="Genomic_DNA"/>
</dbReference>
<keyword evidence="2" id="KW-0238">DNA-binding</keyword>
<dbReference type="SMART" id="SM00342">
    <property type="entry name" value="HTH_ARAC"/>
    <property type="match status" value="1"/>
</dbReference>
<organism evidence="5 6">
    <name type="scientific">Pedobacter chitinilyticus</name>
    <dbReference type="NCBI Taxonomy" id="2233776"/>
    <lineage>
        <taxon>Bacteria</taxon>
        <taxon>Pseudomonadati</taxon>
        <taxon>Bacteroidota</taxon>
        <taxon>Sphingobacteriia</taxon>
        <taxon>Sphingobacteriales</taxon>
        <taxon>Sphingobacteriaceae</taxon>
        <taxon>Pedobacter</taxon>
    </lineage>
</organism>